<dbReference type="Gene3D" id="3.30.565.10">
    <property type="entry name" value="Histidine kinase-like ATPase, C-terminal domain"/>
    <property type="match status" value="1"/>
</dbReference>
<evidence type="ECO:0000256" key="7">
    <source>
        <dbReference type="ARBA" id="ARBA00022777"/>
    </source>
</evidence>
<comment type="catalytic activity">
    <reaction evidence="1">
        <text>ATP + protein L-histidine = ADP + protein N-phospho-L-histidine.</text>
        <dbReference type="EC" id="2.7.13.3"/>
    </reaction>
</comment>
<dbReference type="EMBL" id="NTMR01000011">
    <property type="protein sequence ID" value="PBK04295.1"/>
    <property type="molecule type" value="Genomic_DNA"/>
</dbReference>
<dbReference type="PROSITE" id="PS50885">
    <property type="entry name" value="HAMP"/>
    <property type="match status" value="1"/>
</dbReference>
<dbReference type="GO" id="GO:0005524">
    <property type="term" value="F:ATP binding"/>
    <property type="evidence" value="ECO:0007669"/>
    <property type="project" value="UniProtKB-KW"/>
</dbReference>
<comment type="subcellular location">
    <subcellularLocation>
        <location evidence="2">Membrane</location>
    </subcellularLocation>
</comment>
<protein>
    <recommendedName>
        <fullName evidence="3">histidine kinase</fullName>
        <ecNumber evidence="3">2.7.13.3</ecNumber>
    </recommendedName>
</protein>
<evidence type="ECO:0000313" key="14">
    <source>
        <dbReference type="EMBL" id="PBK04295.1"/>
    </source>
</evidence>
<dbReference type="PANTHER" id="PTHR45436">
    <property type="entry name" value="SENSOR HISTIDINE KINASE YKOH"/>
    <property type="match status" value="1"/>
</dbReference>
<evidence type="ECO:0000256" key="6">
    <source>
        <dbReference type="ARBA" id="ARBA00022692"/>
    </source>
</evidence>
<keyword evidence="10 11" id="KW-0472">Membrane</keyword>
<reference evidence="14 15" key="1">
    <citation type="submission" date="2017-09" db="EMBL/GenBank/DDBJ databases">
        <title>Pseudomonas abyssi sp. nov. isolated from Abyssopelagic Water.</title>
        <authorList>
            <person name="Wei Y."/>
        </authorList>
    </citation>
    <scope>NUCLEOTIDE SEQUENCE [LARGE SCALE GENOMIC DNA]</scope>
    <source>
        <strain evidence="14 15">MT5</strain>
    </source>
</reference>
<dbReference type="PRINTS" id="PR00344">
    <property type="entry name" value="BCTRLSENSOR"/>
</dbReference>
<sequence length="441" mass="49195">MISISRRLTLSLVPLLLVSVLLIVQGGVWLYDQAQRDYLTQLLQREADSMLAALTRGSDGLFLDMDKVDPDYRRPYSGRYFVVQGAEKWRSRSLWDHRLPLPGDGLQAELLPGPDGQELLVWSGEYLKGGERLTISVAIDYQPLLGEFRQASWWLTGLGVLVVLLAAALQHWFLRRSLGPLRRVQGELAEWRSGERLQLSEQVPEELAPLVAEINHLGQQIESVLERARNSAGDLGHALKTPLAVIESRLESLSGQLPQTDWQELQEQVQSIRTQLERTLQRARLAPDQARGQRFAPSTDLTALVQTLQSLYPNGPQIQLQGELSISWPFDREDLLELLGNLLDNACKWARAEVRIAWQLRADQLDLEVADDGPGIAKAEREQVLGRGARLDQQAPGHGLGLAIVRDMVATYQGTLALEQAPEGGLLVRISVPLQRRRGGA</sequence>
<comment type="caution">
    <text evidence="14">The sequence shown here is derived from an EMBL/GenBank/DDBJ whole genome shotgun (WGS) entry which is preliminary data.</text>
</comment>
<dbReference type="InterPro" id="IPR050428">
    <property type="entry name" value="TCS_sensor_his_kinase"/>
</dbReference>
<proteinExistence type="predicted"/>
<evidence type="ECO:0000313" key="15">
    <source>
        <dbReference type="Proteomes" id="UP000242313"/>
    </source>
</evidence>
<dbReference type="PANTHER" id="PTHR45436:SF5">
    <property type="entry name" value="SENSOR HISTIDINE KINASE TRCS"/>
    <property type="match status" value="1"/>
</dbReference>
<dbReference type="InterPro" id="IPR003660">
    <property type="entry name" value="HAMP_dom"/>
</dbReference>
<name>A0A2A3MI03_9PSED</name>
<feature type="transmembrane region" description="Helical" evidence="11">
    <location>
        <begin position="153"/>
        <end position="174"/>
    </location>
</feature>
<keyword evidence="14" id="KW-0067">ATP-binding</keyword>
<dbReference type="CDD" id="cd00082">
    <property type="entry name" value="HisKA"/>
    <property type="match status" value="1"/>
</dbReference>
<evidence type="ECO:0000259" key="13">
    <source>
        <dbReference type="PROSITE" id="PS50885"/>
    </source>
</evidence>
<dbReference type="EC" id="2.7.13.3" evidence="3"/>
<dbReference type="InterPro" id="IPR036097">
    <property type="entry name" value="HisK_dim/P_sf"/>
</dbReference>
<dbReference type="SUPFAM" id="SSF47384">
    <property type="entry name" value="Homodimeric domain of signal transducing histidine kinase"/>
    <property type="match status" value="1"/>
</dbReference>
<feature type="domain" description="HAMP" evidence="13">
    <location>
        <begin position="175"/>
        <end position="226"/>
    </location>
</feature>
<dbReference type="Gene3D" id="1.10.287.130">
    <property type="match status" value="1"/>
</dbReference>
<keyword evidence="9" id="KW-0902">Two-component regulatory system</keyword>
<dbReference type="Proteomes" id="UP000242313">
    <property type="component" value="Unassembled WGS sequence"/>
</dbReference>
<keyword evidence="15" id="KW-1185">Reference proteome</keyword>
<evidence type="ECO:0000256" key="1">
    <source>
        <dbReference type="ARBA" id="ARBA00000085"/>
    </source>
</evidence>
<evidence type="ECO:0000256" key="5">
    <source>
        <dbReference type="ARBA" id="ARBA00022679"/>
    </source>
</evidence>
<dbReference type="InterPro" id="IPR004358">
    <property type="entry name" value="Sig_transdc_His_kin-like_C"/>
</dbReference>
<dbReference type="GO" id="GO:0000155">
    <property type="term" value="F:phosphorelay sensor kinase activity"/>
    <property type="evidence" value="ECO:0007669"/>
    <property type="project" value="InterPro"/>
</dbReference>
<evidence type="ECO:0000256" key="3">
    <source>
        <dbReference type="ARBA" id="ARBA00012438"/>
    </source>
</evidence>
<evidence type="ECO:0000256" key="10">
    <source>
        <dbReference type="ARBA" id="ARBA00023136"/>
    </source>
</evidence>
<evidence type="ECO:0000256" key="8">
    <source>
        <dbReference type="ARBA" id="ARBA00022989"/>
    </source>
</evidence>
<feature type="transmembrane region" description="Helical" evidence="11">
    <location>
        <begin position="12"/>
        <end position="31"/>
    </location>
</feature>
<dbReference type="InterPro" id="IPR003661">
    <property type="entry name" value="HisK_dim/P_dom"/>
</dbReference>
<dbReference type="SMART" id="SM00387">
    <property type="entry name" value="HATPase_c"/>
    <property type="match status" value="1"/>
</dbReference>
<keyword evidence="7" id="KW-0418">Kinase</keyword>
<dbReference type="InterPro" id="IPR036890">
    <property type="entry name" value="HATPase_C_sf"/>
</dbReference>
<keyword evidence="4" id="KW-0597">Phosphoprotein</keyword>
<gene>
    <name evidence="14" type="ORF">CNQ84_09265</name>
</gene>
<dbReference type="SUPFAM" id="SSF55874">
    <property type="entry name" value="ATPase domain of HSP90 chaperone/DNA topoisomerase II/histidine kinase"/>
    <property type="match status" value="1"/>
</dbReference>
<accession>A0A2A3MI03</accession>
<dbReference type="GO" id="GO:0005886">
    <property type="term" value="C:plasma membrane"/>
    <property type="evidence" value="ECO:0007669"/>
    <property type="project" value="TreeGrafter"/>
</dbReference>
<evidence type="ECO:0000256" key="4">
    <source>
        <dbReference type="ARBA" id="ARBA00022553"/>
    </source>
</evidence>
<keyword evidence="14" id="KW-0547">Nucleotide-binding</keyword>
<evidence type="ECO:0000259" key="12">
    <source>
        <dbReference type="PROSITE" id="PS50109"/>
    </source>
</evidence>
<keyword evidence="8 11" id="KW-1133">Transmembrane helix</keyword>
<dbReference type="InterPro" id="IPR005467">
    <property type="entry name" value="His_kinase_dom"/>
</dbReference>
<dbReference type="InterPro" id="IPR003594">
    <property type="entry name" value="HATPase_dom"/>
</dbReference>
<dbReference type="RefSeq" id="WP_133065886.1">
    <property type="nucleotide sequence ID" value="NZ_NTMR01000011.1"/>
</dbReference>
<dbReference type="Pfam" id="PF02518">
    <property type="entry name" value="HATPase_c"/>
    <property type="match status" value="1"/>
</dbReference>
<organism evidence="14 15">
    <name type="scientific">Pseudomonas abyssi</name>
    <dbReference type="NCBI Taxonomy" id="170540"/>
    <lineage>
        <taxon>Bacteria</taxon>
        <taxon>Pseudomonadati</taxon>
        <taxon>Pseudomonadota</taxon>
        <taxon>Gammaproteobacteria</taxon>
        <taxon>Pseudomonadales</taxon>
        <taxon>Pseudomonadaceae</taxon>
        <taxon>Pseudomonas</taxon>
    </lineage>
</organism>
<dbReference type="PROSITE" id="PS50109">
    <property type="entry name" value="HIS_KIN"/>
    <property type="match status" value="1"/>
</dbReference>
<evidence type="ECO:0000256" key="9">
    <source>
        <dbReference type="ARBA" id="ARBA00023012"/>
    </source>
</evidence>
<evidence type="ECO:0000256" key="2">
    <source>
        <dbReference type="ARBA" id="ARBA00004370"/>
    </source>
</evidence>
<feature type="domain" description="Histidine kinase" evidence="12">
    <location>
        <begin position="234"/>
        <end position="436"/>
    </location>
</feature>
<keyword evidence="6 11" id="KW-0812">Transmembrane</keyword>
<evidence type="ECO:0000256" key="11">
    <source>
        <dbReference type="SAM" id="Phobius"/>
    </source>
</evidence>
<keyword evidence="5" id="KW-0808">Transferase</keyword>
<dbReference type="AlphaFoldDB" id="A0A2A3MI03"/>